<accession>A0A9P0KR75</accession>
<evidence type="ECO:0000313" key="2">
    <source>
        <dbReference type="Proteomes" id="UP001152888"/>
    </source>
</evidence>
<name>A0A9P0KR75_ACAOB</name>
<dbReference type="EMBL" id="CAKOFQ010006906">
    <property type="protein sequence ID" value="CAH1981303.1"/>
    <property type="molecule type" value="Genomic_DNA"/>
</dbReference>
<organism evidence="1 2">
    <name type="scientific">Acanthoscelides obtectus</name>
    <name type="common">Bean weevil</name>
    <name type="synonym">Bruchus obtectus</name>
    <dbReference type="NCBI Taxonomy" id="200917"/>
    <lineage>
        <taxon>Eukaryota</taxon>
        <taxon>Metazoa</taxon>
        <taxon>Ecdysozoa</taxon>
        <taxon>Arthropoda</taxon>
        <taxon>Hexapoda</taxon>
        <taxon>Insecta</taxon>
        <taxon>Pterygota</taxon>
        <taxon>Neoptera</taxon>
        <taxon>Endopterygota</taxon>
        <taxon>Coleoptera</taxon>
        <taxon>Polyphaga</taxon>
        <taxon>Cucujiformia</taxon>
        <taxon>Chrysomeloidea</taxon>
        <taxon>Chrysomelidae</taxon>
        <taxon>Bruchinae</taxon>
        <taxon>Bruchini</taxon>
        <taxon>Acanthoscelides</taxon>
    </lineage>
</organism>
<evidence type="ECO:0000313" key="1">
    <source>
        <dbReference type="EMBL" id="CAH1981303.1"/>
    </source>
</evidence>
<sequence length="12" mass="1293">MLKLCSPVTSVD</sequence>
<comment type="caution">
    <text evidence="1">The sequence shown here is derived from an EMBL/GenBank/DDBJ whole genome shotgun (WGS) entry which is preliminary data.</text>
</comment>
<reference evidence="1" key="1">
    <citation type="submission" date="2022-03" db="EMBL/GenBank/DDBJ databases">
        <authorList>
            <person name="Sayadi A."/>
        </authorList>
    </citation>
    <scope>NUCLEOTIDE SEQUENCE</scope>
</reference>
<dbReference type="OrthoDB" id="1166329at2759"/>
<protein>
    <submittedName>
        <fullName evidence="1">Uncharacterized protein</fullName>
    </submittedName>
</protein>
<gene>
    <name evidence="1" type="ORF">ACAOBT_LOCUS14408</name>
</gene>
<proteinExistence type="predicted"/>
<keyword evidence="2" id="KW-1185">Reference proteome</keyword>
<dbReference type="Proteomes" id="UP001152888">
    <property type="component" value="Unassembled WGS sequence"/>
</dbReference>